<evidence type="ECO:0000256" key="1">
    <source>
        <dbReference type="ARBA" id="ARBA00022490"/>
    </source>
</evidence>
<accession>A0AAW2BEY2</accession>
<dbReference type="GO" id="GO:0003743">
    <property type="term" value="F:translation initiation factor activity"/>
    <property type="evidence" value="ECO:0007669"/>
    <property type="project" value="UniProtKB-KW"/>
</dbReference>
<dbReference type="EMBL" id="JAZDWU010000012">
    <property type="protein sequence ID" value="KAK9983998.1"/>
    <property type="molecule type" value="Genomic_DNA"/>
</dbReference>
<evidence type="ECO:0000313" key="7">
    <source>
        <dbReference type="Proteomes" id="UP001459277"/>
    </source>
</evidence>
<organism evidence="6 7">
    <name type="scientific">Lithocarpus litseifolius</name>
    <dbReference type="NCBI Taxonomy" id="425828"/>
    <lineage>
        <taxon>Eukaryota</taxon>
        <taxon>Viridiplantae</taxon>
        <taxon>Streptophyta</taxon>
        <taxon>Embryophyta</taxon>
        <taxon>Tracheophyta</taxon>
        <taxon>Spermatophyta</taxon>
        <taxon>Magnoliopsida</taxon>
        <taxon>eudicotyledons</taxon>
        <taxon>Gunneridae</taxon>
        <taxon>Pentapetalae</taxon>
        <taxon>rosids</taxon>
        <taxon>fabids</taxon>
        <taxon>Fagales</taxon>
        <taxon>Fagaceae</taxon>
        <taxon>Lithocarpus</taxon>
    </lineage>
</organism>
<keyword evidence="4" id="KW-0648">Protein biosynthesis</keyword>
<dbReference type="PANTHER" id="PTHR12399">
    <property type="entry name" value="EUKARYOTIC TRANSLATION INITIATION FACTOR 3 SUBUNIT 7"/>
    <property type="match status" value="1"/>
</dbReference>
<reference evidence="6 7" key="1">
    <citation type="submission" date="2024-01" db="EMBL/GenBank/DDBJ databases">
        <title>A telomere-to-telomere, gap-free genome of sweet tea (Lithocarpus litseifolius).</title>
        <authorList>
            <person name="Zhou J."/>
        </authorList>
    </citation>
    <scope>NUCLEOTIDE SEQUENCE [LARGE SCALE GENOMIC DNA]</scope>
    <source>
        <strain evidence="6">Zhou-2022a</strain>
        <tissue evidence="6">Leaf</tissue>
    </source>
</reference>
<keyword evidence="2" id="KW-0396">Initiation factor</keyword>
<evidence type="ECO:0000256" key="2">
    <source>
        <dbReference type="ARBA" id="ARBA00022540"/>
    </source>
</evidence>
<comment type="caution">
    <text evidence="6">The sequence shown here is derived from an EMBL/GenBank/DDBJ whole genome shotgun (WGS) entry which is preliminary data.</text>
</comment>
<dbReference type="GO" id="GO:0003723">
    <property type="term" value="F:RNA binding"/>
    <property type="evidence" value="ECO:0007669"/>
    <property type="project" value="UniProtKB-KW"/>
</dbReference>
<dbReference type="Pfam" id="PF05091">
    <property type="entry name" value="eIF-3_zeta"/>
    <property type="match status" value="1"/>
</dbReference>
<feature type="compositionally biased region" description="Low complexity" evidence="5">
    <location>
        <begin position="140"/>
        <end position="151"/>
    </location>
</feature>
<evidence type="ECO:0000256" key="3">
    <source>
        <dbReference type="ARBA" id="ARBA00022884"/>
    </source>
</evidence>
<dbReference type="InterPro" id="IPR007783">
    <property type="entry name" value="eIF3d"/>
</dbReference>
<keyword evidence="3" id="KW-0694">RNA-binding</keyword>
<proteinExistence type="predicted"/>
<protein>
    <submittedName>
        <fullName evidence="6">Uncharacterized protein</fullName>
    </submittedName>
</protein>
<keyword evidence="7" id="KW-1185">Reference proteome</keyword>
<evidence type="ECO:0000313" key="6">
    <source>
        <dbReference type="EMBL" id="KAK9983998.1"/>
    </source>
</evidence>
<dbReference type="Proteomes" id="UP001459277">
    <property type="component" value="Unassembled WGS sequence"/>
</dbReference>
<name>A0AAW2BEY2_9ROSI</name>
<dbReference type="GO" id="GO:0005852">
    <property type="term" value="C:eukaryotic translation initiation factor 3 complex"/>
    <property type="evidence" value="ECO:0007669"/>
    <property type="project" value="InterPro"/>
</dbReference>
<evidence type="ECO:0000256" key="4">
    <source>
        <dbReference type="ARBA" id="ARBA00022917"/>
    </source>
</evidence>
<feature type="region of interest" description="Disordered" evidence="5">
    <location>
        <begin position="117"/>
        <end position="171"/>
    </location>
</feature>
<gene>
    <name evidence="6" type="ORF">SO802_033523</name>
</gene>
<sequence>MKSVWETKRNARRVTIMLWKNEASSTIDVESPVSLDKWLPLTGLSLSPTVINNPITKTHLNLNLPVNIPFAPFSRSDKLGRIADWTRTNFNNPNQNRSKNPSDSVFDFSNDDSFPSFSAADDDSSFRLVDGKPPPKPKFGPKWRFQQQRQLPQRRDEEVEAKKREAEKERARSDAPRAFEILCRYPTRMEHARLDPLLHLLQALLLSPRTRRSLPLRRTRVLRSIL</sequence>
<keyword evidence="1" id="KW-0963">Cytoplasm</keyword>
<dbReference type="PANTHER" id="PTHR12399:SF3">
    <property type="entry name" value="EUKARYOTIC TRANSLATION INITIATION FACTOR 3 SUBUNIT D"/>
    <property type="match status" value="1"/>
</dbReference>
<feature type="compositionally biased region" description="Basic and acidic residues" evidence="5">
    <location>
        <begin position="153"/>
        <end position="171"/>
    </location>
</feature>
<evidence type="ECO:0000256" key="5">
    <source>
        <dbReference type="SAM" id="MobiDB-lite"/>
    </source>
</evidence>
<dbReference type="AlphaFoldDB" id="A0AAW2BEY2"/>